<feature type="transmembrane region" description="Helical" evidence="1">
    <location>
        <begin position="6"/>
        <end position="26"/>
    </location>
</feature>
<evidence type="ECO:0000313" key="2">
    <source>
        <dbReference type="EMBL" id="MBX37385.1"/>
    </source>
</evidence>
<keyword evidence="1" id="KW-0472">Membrane</keyword>
<sequence>MTRNPSYKFLWFLVFILCIVLPIYYIKKDLD</sequence>
<reference evidence="2" key="1">
    <citation type="submission" date="2018-02" db="EMBL/GenBank/DDBJ databases">
        <title>Rhizophora mucronata_Transcriptome.</title>
        <authorList>
            <person name="Meera S.P."/>
            <person name="Sreeshan A."/>
            <person name="Augustine A."/>
        </authorList>
    </citation>
    <scope>NUCLEOTIDE SEQUENCE</scope>
    <source>
        <tissue evidence="2">Leaf</tissue>
    </source>
</reference>
<organism evidence="2">
    <name type="scientific">Rhizophora mucronata</name>
    <name type="common">Asiatic mangrove</name>
    <dbReference type="NCBI Taxonomy" id="61149"/>
    <lineage>
        <taxon>Eukaryota</taxon>
        <taxon>Viridiplantae</taxon>
        <taxon>Streptophyta</taxon>
        <taxon>Embryophyta</taxon>
        <taxon>Tracheophyta</taxon>
        <taxon>Spermatophyta</taxon>
        <taxon>Magnoliopsida</taxon>
        <taxon>eudicotyledons</taxon>
        <taxon>Gunneridae</taxon>
        <taxon>Pentapetalae</taxon>
        <taxon>rosids</taxon>
        <taxon>fabids</taxon>
        <taxon>Malpighiales</taxon>
        <taxon>Rhizophoraceae</taxon>
        <taxon>Rhizophora</taxon>
    </lineage>
</organism>
<proteinExistence type="predicted"/>
<keyword evidence="1" id="KW-0812">Transmembrane</keyword>
<name>A0A2P2N4M2_RHIMU</name>
<dbReference type="AlphaFoldDB" id="A0A2P2N4M2"/>
<protein>
    <submittedName>
        <fullName evidence="2">Uncharacterized protein</fullName>
    </submittedName>
</protein>
<evidence type="ECO:0000256" key="1">
    <source>
        <dbReference type="SAM" id="Phobius"/>
    </source>
</evidence>
<accession>A0A2P2N4M2</accession>
<keyword evidence="1" id="KW-1133">Transmembrane helix</keyword>
<dbReference type="EMBL" id="GGEC01056901">
    <property type="protein sequence ID" value="MBX37385.1"/>
    <property type="molecule type" value="Transcribed_RNA"/>
</dbReference>